<evidence type="ECO:0000256" key="2">
    <source>
        <dbReference type="ARBA" id="ARBA00004648"/>
    </source>
</evidence>
<keyword evidence="12" id="KW-1015">Disulfide bond</keyword>
<dbReference type="GO" id="GO:0050650">
    <property type="term" value="P:chondroitin sulfate proteoglycan biosynthetic process"/>
    <property type="evidence" value="ECO:0007669"/>
    <property type="project" value="TreeGrafter"/>
</dbReference>
<keyword evidence="7" id="KW-0256">Endoplasmic reticulum</keyword>
<dbReference type="GO" id="GO:0046872">
    <property type="term" value="F:metal ion binding"/>
    <property type="evidence" value="ECO:0007669"/>
    <property type="project" value="UniProtKB-KW"/>
</dbReference>
<dbReference type="PANTHER" id="PTHR46025:SF3">
    <property type="entry name" value="XYLOSYLTRANSFERASE OXT"/>
    <property type="match status" value="1"/>
</dbReference>
<comment type="subcellular location">
    <subcellularLocation>
        <location evidence="2">Endoplasmic reticulum membrane</location>
        <topology evidence="2">Single-pass type II membrane protein</topology>
    </subcellularLocation>
    <subcellularLocation>
        <location evidence="1">Golgi apparatus membrane</location>
        <topology evidence="1">Single-pass type II membrane protein</topology>
    </subcellularLocation>
</comment>
<dbReference type="EMBL" id="AGXZ01000029">
    <property type="protein sequence ID" value="EIY74866.1"/>
    <property type="molecule type" value="Genomic_DNA"/>
</dbReference>
<dbReference type="GO" id="GO:0016020">
    <property type="term" value="C:membrane"/>
    <property type="evidence" value="ECO:0007669"/>
    <property type="project" value="InterPro"/>
</dbReference>
<dbReference type="PATRIC" id="fig|997891.3.peg.3476"/>
<accession>I9TYL0</accession>
<evidence type="ECO:0000256" key="3">
    <source>
        <dbReference type="ARBA" id="ARBA00022676"/>
    </source>
</evidence>
<dbReference type="PANTHER" id="PTHR46025">
    <property type="entry name" value="XYLOSYLTRANSFERASE OXT"/>
    <property type="match status" value="1"/>
</dbReference>
<dbReference type="InterPro" id="IPR043538">
    <property type="entry name" value="XYLT"/>
</dbReference>
<evidence type="ECO:0000256" key="4">
    <source>
        <dbReference type="ARBA" id="ARBA00022679"/>
    </source>
</evidence>
<sequence length="285" mass="32957">MRHCLIMTAYKDAEMINSIIDETPVSWGVYIHIDAKSSLLSSMINNRAIVIKKYRIYWGGIEHLYAFIELMSMALNSGENYDYYHLITGQDYYAIPPLQFDTILGGDGMNYLDIFPLPRQGWWGDGLDILRYRTFSSRTDIRKGIYRKLDSLWRITQKMLGLQRSLPSYSIYGGSVYCSLTKNAVNEVVNGETSEDLLQRLKNTTCGEEVYFQTILMNSNLRDTIFNNQLRYIDWNVKNAPGVLIDEDFDKIVKGKALFCRKLDSTVSKSLLIKLKKYMSDFSVR</sequence>
<dbReference type="GO" id="GO:0015012">
    <property type="term" value="P:heparan sulfate proteoglycan biosynthetic process"/>
    <property type="evidence" value="ECO:0007669"/>
    <property type="project" value="TreeGrafter"/>
</dbReference>
<keyword evidence="3" id="KW-0328">Glycosyltransferase</keyword>
<protein>
    <recommendedName>
        <fullName evidence="14">Peptide O-xylosyltransferase</fullName>
    </recommendedName>
</protein>
<evidence type="ECO:0000256" key="7">
    <source>
        <dbReference type="ARBA" id="ARBA00022824"/>
    </source>
</evidence>
<evidence type="ECO:0000256" key="6">
    <source>
        <dbReference type="ARBA" id="ARBA00022723"/>
    </source>
</evidence>
<evidence type="ECO:0000256" key="10">
    <source>
        <dbReference type="ARBA" id="ARBA00023034"/>
    </source>
</evidence>
<name>I9TYL0_PHOVU</name>
<evidence type="ECO:0000256" key="14">
    <source>
        <dbReference type="ARBA" id="ARBA00042865"/>
    </source>
</evidence>
<keyword evidence="16" id="KW-1185">Reference proteome</keyword>
<keyword evidence="8" id="KW-0735">Signal-anchor</keyword>
<evidence type="ECO:0000256" key="5">
    <source>
        <dbReference type="ARBA" id="ARBA00022692"/>
    </source>
</evidence>
<dbReference type="RefSeq" id="WP_005852635.1">
    <property type="nucleotide sequence ID" value="NZ_JH724286.1"/>
</dbReference>
<dbReference type="AlphaFoldDB" id="I9TYL0"/>
<comment type="caution">
    <text evidence="15">The sequence shown here is derived from an EMBL/GenBank/DDBJ whole genome shotgun (WGS) entry which is preliminary data.</text>
</comment>
<evidence type="ECO:0000256" key="9">
    <source>
        <dbReference type="ARBA" id="ARBA00022989"/>
    </source>
</evidence>
<dbReference type="Pfam" id="PF02485">
    <property type="entry name" value="Branch"/>
    <property type="match status" value="1"/>
</dbReference>
<proteinExistence type="predicted"/>
<evidence type="ECO:0000313" key="16">
    <source>
        <dbReference type="Proteomes" id="UP000004219"/>
    </source>
</evidence>
<evidence type="ECO:0000256" key="8">
    <source>
        <dbReference type="ARBA" id="ARBA00022968"/>
    </source>
</evidence>
<evidence type="ECO:0000256" key="11">
    <source>
        <dbReference type="ARBA" id="ARBA00023136"/>
    </source>
</evidence>
<keyword evidence="13" id="KW-0325">Glycoprotein</keyword>
<keyword evidence="9" id="KW-1133">Transmembrane helix</keyword>
<keyword evidence="6" id="KW-0479">Metal-binding</keyword>
<keyword evidence="5" id="KW-0812">Transmembrane</keyword>
<dbReference type="InterPro" id="IPR003406">
    <property type="entry name" value="Glyco_trans_14"/>
</dbReference>
<gene>
    <name evidence="15" type="ORF">HMPREF1058_03306</name>
</gene>
<dbReference type="Proteomes" id="UP000004219">
    <property type="component" value="Unassembled WGS sequence"/>
</dbReference>
<keyword evidence="11" id="KW-0472">Membrane</keyword>
<evidence type="ECO:0000313" key="15">
    <source>
        <dbReference type="EMBL" id="EIY74866.1"/>
    </source>
</evidence>
<evidence type="ECO:0000256" key="12">
    <source>
        <dbReference type="ARBA" id="ARBA00023157"/>
    </source>
</evidence>
<reference evidence="15 16" key="1">
    <citation type="submission" date="2012-02" db="EMBL/GenBank/DDBJ databases">
        <title>The Genome Sequence of Bacteroides vulgatus CL09T03C04.</title>
        <authorList>
            <consortium name="The Broad Institute Genome Sequencing Platform"/>
            <person name="Earl A."/>
            <person name="Ward D."/>
            <person name="Feldgarden M."/>
            <person name="Gevers D."/>
            <person name="Zitomersky N.L."/>
            <person name="Coyne M.J."/>
            <person name="Comstock L.E."/>
            <person name="Young S.K."/>
            <person name="Zeng Q."/>
            <person name="Gargeya S."/>
            <person name="Fitzgerald M."/>
            <person name="Haas B."/>
            <person name="Abouelleil A."/>
            <person name="Alvarado L."/>
            <person name="Arachchi H.M."/>
            <person name="Berlin A."/>
            <person name="Chapman S.B."/>
            <person name="Gearin G."/>
            <person name="Goldberg J."/>
            <person name="Griggs A."/>
            <person name="Gujja S."/>
            <person name="Hansen M."/>
            <person name="Heiman D."/>
            <person name="Howarth C."/>
            <person name="Larimer J."/>
            <person name="Lui A."/>
            <person name="MacDonald P.J.P."/>
            <person name="McCowen C."/>
            <person name="Montmayeur A."/>
            <person name="Murphy C."/>
            <person name="Neiman D."/>
            <person name="Pearson M."/>
            <person name="Priest M."/>
            <person name="Roberts A."/>
            <person name="Saif S."/>
            <person name="Shea T."/>
            <person name="Sisk P."/>
            <person name="Stolte C."/>
            <person name="Sykes S."/>
            <person name="Wortman J."/>
            <person name="Nusbaum C."/>
            <person name="Birren B."/>
        </authorList>
    </citation>
    <scope>NUCLEOTIDE SEQUENCE [LARGE SCALE GENOMIC DNA]</scope>
    <source>
        <strain evidence="15 16">CL09T03C04</strain>
    </source>
</reference>
<keyword evidence="4" id="KW-0808">Transferase</keyword>
<evidence type="ECO:0000256" key="1">
    <source>
        <dbReference type="ARBA" id="ARBA00004323"/>
    </source>
</evidence>
<dbReference type="HOGENOM" id="CLU_032341_0_3_10"/>
<evidence type="ECO:0000256" key="13">
    <source>
        <dbReference type="ARBA" id="ARBA00023180"/>
    </source>
</evidence>
<keyword evidence="10" id="KW-0333">Golgi apparatus</keyword>
<dbReference type="GO" id="GO:0030158">
    <property type="term" value="F:protein xylosyltransferase activity"/>
    <property type="evidence" value="ECO:0007669"/>
    <property type="project" value="InterPro"/>
</dbReference>
<organism evidence="15 16">
    <name type="scientific">Phocaeicola vulgatus CL09T03C04</name>
    <dbReference type="NCBI Taxonomy" id="997891"/>
    <lineage>
        <taxon>Bacteria</taxon>
        <taxon>Pseudomonadati</taxon>
        <taxon>Bacteroidota</taxon>
        <taxon>Bacteroidia</taxon>
        <taxon>Bacteroidales</taxon>
        <taxon>Bacteroidaceae</taxon>
        <taxon>Phocaeicola</taxon>
    </lineage>
</organism>